<dbReference type="PANTHER" id="PTHR45947">
    <property type="entry name" value="SULFOQUINOVOSYL TRANSFERASE SQD2"/>
    <property type="match status" value="1"/>
</dbReference>
<comment type="caution">
    <text evidence="3">The sequence shown here is derived from an EMBL/GenBank/DDBJ whole genome shotgun (WGS) entry which is preliminary data.</text>
</comment>
<feature type="domain" description="Glycosyl transferase family 1" evidence="1">
    <location>
        <begin position="189"/>
        <end position="347"/>
    </location>
</feature>
<gene>
    <name evidence="3" type="ORF">B0A65_04085</name>
</gene>
<dbReference type="Gene3D" id="3.40.50.2000">
    <property type="entry name" value="Glycogen Phosphorylase B"/>
    <property type="match status" value="2"/>
</dbReference>
<sequence>MKILNIVKYYHPCQGGMESVVKNIVEGVVANSEIADFTVYSNNHLRSFGKDTKRFDRICVIKEVTPFYLKSQPLNLRYPSLKQLINDHDVIHHHYPFPTMEVSLLRYLERFGSKKFIITWHANIKNSRWSWIEKYYNPAIKKLLDRADHIVVTSPQLFEASDVLKNYKEKIKIIPLSFDPKYKILNSKKYPENREFELLFVGKLRKYKGVEYLIKAIEHLPIKLSIVGNGEEFYNLNKQIDDLKIRNKVRFITFASDEELDEIYKKSDLFILPSINEAEAFGVVQLEAMANALPVINTYLDSGVPFVSLNDFSGITVEPKSSEALKAAIATIIKNKELYEFFSSNALERSGLFTREKMSQSYMRIYND</sequence>
<protein>
    <recommendedName>
        <fullName evidence="5">Rhamnosyl/mannosyltransferase</fullName>
    </recommendedName>
</protein>
<name>A0ABX4BVQ1_FLAFR</name>
<dbReference type="Pfam" id="PF00534">
    <property type="entry name" value="Glycos_transf_1"/>
    <property type="match status" value="1"/>
</dbReference>
<keyword evidence="4" id="KW-1185">Reference proteome</keyword>
<dbReference type="Proteomes" id="UP000198382">
    <property type="component" value="Unassembled WGS sequence"/>
</dbReference>
<organism evidence="3 4">
    <name type="scientific">Flavobacterium frigidimaris</name>
    <dbReference type="NCBI Taxonomy" id="262320"/>
    <lineage>
        <taxon>Bacteria</taxon>
        <taxon>Pseudomonadati</taxon>
        <taxon>Bacteroidota</taxon>
        <taxon>Flavobacteriia</taxon>
        <taxon>Flavobacteriales</taxon>
        <taxon>Flavobacteriaceae</taxon>
        <taxon>Flavobacterium</taxon>
    </lineage>
</organism>
<dbReference type="RefSeq" id="WP_083370423.1">
    <property type="nucleotide sequence ID" value="NZ_MUGV01000007.1"/>
</dbReference>
<evidence type="ECO:0000313" key="4">
    <source>
        <dbReference type="Proteomes" id="UP000198382"/>
    </source>
</evidence>
<proteinExistence type="predicted"/>
<evidence type="ECO:0008006" key="5">
    <source>
        <dbReference type="Google" id="ProtNLM"/>
    </source>
</evidence>
<dbReference type="SUPFAM" id="SSF53756">
    <property type="entry name" value="UDP-Glycosyltransferase/glycogen phosphorylase"/>
    <property type="match status" value="1"/>
</dbReference>
<dbReference type="EMBL" id="MUGV01000007">
    <property type="protein sequence ID" value="OXA81444.1"/>
    <property type="molecule type" value="Genomic_DNA"/>
</dbReference>
<accession>A0ABX4BVQ1</accession>
<evidence type="ECO:0000313" key="3">
    <source>
        <dbReference type="EMBL" id="OXA81444.1"/>
    </source>
</evidence>
<evidence type="ECO:0000259" key="2">
    <source>
        <dbReference type="Pfam" id="PF13439"/>
    </source>
</evidence>
<dbReference type="InterPro" id="IPR001296">
    <property type="entry name" value="Glyco_trans_1"/>
</dbReference>
<dbReference type="PANTHER" id="PTHR45947:SF3">
    <property type="entry name" value="SULFOQUINOVOSYL TRANSFERASE SQD2"/>
    <property type="match status" value="1"/>
</dbReference>
<dbReference type="InterPro" id="IPR050194">
    <property type="entry name" value="Glycosyltransferase_grp1"/>
</dbReference>
<reference evidence="3 4" key="1">
    <citation type="submission" date="2016-11" db="EMBL/GenBank/DDBJ databases">
        <title>Whole genomes of Flavobacteriaceae.</title>
        <authorList>
            <person name="Stine C."/>
            <person name="Li C."/>
            <person name="Tadesse D."/>
        </authorList>
    </citation>
    <scope>NUCLEOTIDE SEQUENCE [LARGE SCALE GENOMIC DNA]</scope>
    <source>
        <strain evidence="3 4">DSM 15937</strain>
    </source>
</reference>
<evidence type="ECO:0000259" key="1">
    <source>
        <dbReference type="Pfam" id="PF00534"/>
    </source>
</evidence>
<dbReference type="Pfam" id="PF13439">
    <property type="entry name" value="Glyco_transf_4"/>
    <property type="match status" value="1"/>
</dbReference>
<feature type="domain" description="Glycosyltransferase subfamily 4-like N-terminal" evidence="2">
    <location>
        <begin position="15"/>
        <end position="180"/>
    </location>
</feature>
<dbReference type="InterPro" id="IPR028098">
    <property type="entry name" value="Glyco_trans_4-like_N"/>
</dbReference>